<evidence type="ECO:0000313" key="3">
    <source>
        <dbReference type="Proteomes" id="UP001520654"/>
    </source>
</evidence>
<gene>
    <name evidence="2" type="ORF">K7B10_00030</name>
</gene>
<protein>
    <submittedName>
        <fullName evidence="2">SMI1/KNR4 family protein</fullName>
    </submittedName>
</protein>
<dbReference type="InterPro" id="IPR018958">
    <property type="entry name" value="Knr4/Smi1-like_dom"/>
</dbReference>
<keyword evidence="3" id="KW-1185">Reference proteome</keyword>
<dbReference type="Pfam" id="PF09346">
    <property type="entry name" value="SMI1_KNR4"/>
    <property type="match status" value="1"/>
</dbReference>
<evidence type="ECO:0000313" key="2">
    <source>
        <dbReference type="EMBL" id="MCC0093230.1"/>
    </source>
</evidence>
<evidence type="ECO:0000259" key="1">
    <source>
        <dbReference type="Pfam" id="PF09346"/>
    </source>
</evidence>
<sequence>MTDRYVQATMDVLGAARDVFSGHDTWRPLEEAIDAQLPDDYKALIDAYGPVQVNGHLYLEHPANPFYPLRTWISETIEDFRDVDWGEEDSPQFGGKAGLIPIASTDRGEYAFLAPGNDGGQSRIFSCGRDEPDLYEHRMTFAEWLYRYLAGEEMFSPGHRDFYPGPVRLESLPTAAGDRSSKWYGQERST</sequence>
<dbReference type="Gene3D" id="3.40.1580.10">
    <property type="entry name" value="SMI1/KNR4-like"/>
    <property type="match status" value="1"/>
</dbReference>
<dbReference type="EMBL" id="JAINUL010000001">
    <property type="protein sequence ID" value="MCC0093230.1"/>
    <property type="molecule type" value="Genomic_DNA"/>
</dbReference>
<dbReference type="InterPro" id="IPR037883">
    <property type="entry name" value="Knr4/Smi1-like_sf"/>
</dbReference>
<dbReference type="Proteomes" id="UP001520654">
    <property type="component" value="Unassembled WGS sequence"/>
</dbReference>
<accession>A0ABS8DWP5</accession>
<reference evidence="2 3" key="1">
    <citation type="submission" date="2021-08" db="EMBL/GenBank/DDBJ databases">
        <title>Genomic Architecture of Streptomyces flavotricini NGL1 and Streptomyces erythrochromogenes HMS4 With Differential Plant Beneficial attributes and laccase production capabilities.</title>
        <authorList>
            <person name="Salwan R."/>
            <person name="Kaur R."/>
            <person name="Sharma V."/>
        </authorList>
    </citation>
    <scope>NUCLEOTIDE SEQUENCE [LARGE SCALE GENOMIC DNA]</scope>
    <source>
        <strain evidence="2 3">NGL1</strain>
    </source>
</reference>
<dbReference type="SUPFAM" id="SSF160631">
    <property type="entry name" value="SMI1/KNR4-like"/>
    <property type="match status" value="1"/>
</dbReference>
<dbReference type="RefSeq" id="WP_229333894.1">
    <property type="nucleotide sequence ID" value="NZ_JAINUL010000001.1"/>
</dbReference>
<proteinExistence type="predicted"/>
<feature type="domain" description="Knr4/Smi1-like" evidence="1">
    <location>
        <begin position="27"/>
        <end position="146"/>
    </location>
</feature>
<organism evidence="2 3">
    <name type="scientific">Streptomyces flavotricini</name>
    <dbReference type="NCBI Taxonomy" id="66888"/>
    <lineage>
        <taxon>Bacteria</taxon>
        <taxon>Bacillati</taxon>
        <taxon>Actinomycetota</taxon>
        <taxon>Actinomycetes</taxon>
        <taxon>Kitasatosporales</taxon>
        <taxon>Streptomycetaceae</taxon>
        <taxon>Streptomyces</taxon>
    </lineage>
</organism>
<comment type="caution">
    <text evidence="2">The sequence shown here is derived from an EMBL/GenBank/DDBJ whole genome shotgun (WGS) entry which is preliminary data.</text>
</comment>
<name>A0ABS8DWP5_9ACTN</name>